<dbReference type="InterPro" id="IPR032675">
    <property type="entry name" value="LRR_dom_sf"/>
</dbReference>
<feature type="domain" description="DDE Tnp4" evidence="4">
    <location>
        <begin position="424"/>
        <end position="546"/>
    </location>
</feature>
<dbReference type="AlphaFoldDB" id="A0A811MTK0"/>
<evidence type="ECO:0000259" key="5">
    <source>
        <dbReference type="Pfam" id="PF24758"/>
    </source>
</evidence>
<dbReference type="InterPro" id="IPR055411">
    <property type="entry name" value="LRR_FXL15/At3g58940/PEG3-like"/>
</dbReference>
<protein>
    <submittedName>
        <fullName evidence="6">Uncharacterized protein</fullName>
    </submittedName>
</protein>
<proteinExistence type="predicted"/>
<dbReference type="Pfam" id="PF13359">
    <property type="entry name" value="DDE_Tnp_4"/>
    <property type="match status" value="1"/>
</dbReference>
<dbReference type="CDD" id="cd22160">
    <property type="entry name" value="F-box_AtFBL13-like"/>
    <property type="match status" value="1"/>
</dbReference>
<accession>A0A811MTK0</accession>
<dbReference type="InterPro" id="IPR053781">
    <property type="entry name" value="F-box_AtFBL13-like"/>
</dbReference>
<dbReference type="Pfam" id="PF00646">
    <property type="entry name" value="F-box"/>
    <property type="match status" value="1"/>
</dbReference>
<keyword evidence="2" id="KW-0479">Metal-binding</keyword>
<comment type="cofactor">
    <cofactor evidence="1">
        <name>a divalent metal cation</name>
        <dbReference type="ChEBI" id="CHEBI:60240"/>
    </cofactor>
</comment>
<dbReference type="OrthoDB" id="678350at2759"/>
<evidence type="ECO:0000259" key="3">
    <source>
        <dbReference type="Pfam" id="PF00646"/>
    </source>
</evidence>
<name>A0A811MTK0_9POAL</name>
<keyword evidence="7" id="KW-1185">Reference proteome</keyword>
<dbReference type="PANTHER" id="PTHR32141">
    <property type="match status" value="1"/>
</dbReference>
<dbReference type="Pfam" id="PF24758">
    <property type="entry name" value="LRR_At5g56370"/>
    <property type="match status" value="1"/>
</dbReference>
<dbReference type="Gene3D" id="3.80.10.10">
    <property type="entry name" value="Ribonuclease Inhibitor"/>
    <property type="match status" value="1"/>
</dbReference>
<dbReference type="GO" id="GO:0046872">
    <property type="term" value="F:metal ion binding"/>
    <property type="evidence" value="ECO:0007669"/>
    <property type="project" value="UniProtKB-KW"/>
</dbReference>
<dbReference type="EMBL" id="CAJGYO010000002">
    <property type="protein sequence ID" value="CAD6214856.1"/>
    <property type="molecule type" value="Genomic_DNA"/>
</dbReference>
<dbReference type="InterPro" id="IPR027806">
    <property type="entry name" value="HARBI1_dom"/>
</dbReference>
<gene>
    <name evidence="6" type="ORF">NCGR_LOCUS10141</name>
</gene>
<dbReference type="SUPFAM" id="SSF52047">
    <property type="entry name" value="RNI-like"/>
    <property type="match status" value="1"/>
</dbReference>
<evidence type="ECO:0000313" key="6">
    <source>
        <dbReference type="EMBL" id="CAD6214856.1"/>
    </source>
</evidence>
<dbReference type="InterPro" id="IPR001810">
    <property type="entry name" value="F-box_dom"/>
</dbReference>
<feature type="domain" description="F-box" evidence="3">
    <location>
        <begin position="8"/>
        <end position="47"/>
    </location>
</feature>
<organism evidence="6 7">
    <name type="scientific">Miscanthus lutarioriparius</name>
    <dbReference type="NCBI Taxonomy" id="422564"/>
    <lineage>
        <taxon>Eukaryota</taxon>
        <taxon>Viridiplantae</taxon>
        <taxon>Streptophyta</taxon>
        <taxon>Embryophyta</taxon>
        <taxon>Tracheophyta</taxon>
        <taxon>Spermatophyta</taxon>
        <taxon>Magnoliopsida</taxon>
        <taxon>Liliopsida</taxon>
        <taxon>Poales</taxon>
        <taxon>Poaceae</taxon>
        <taxon>PACMAD clade</taxon>
        <taxon>Panicoideae</taxon>
        <taxon>Andropogonodae</taxon>
        <taxon>Andropogoneae</taxon>
        <taxon>Saccharinae</taxon>
        <taxon>Miscanthus</taxon>
    </lineage>
</organism>
<evidence type="ECO:0000256" key="2">
    <source>
        <dbReference type="ARBA" id="ARBA00022723"/>
    </source>
</evidence>
<dbReference type="PANTHER" id="PTHR32141:SF46">
    <property type="entry name" value="F-BOX DOMAIN-CONTAINING PROTEIN"/>
    <property type="match status" value="1"/>
</dbReference>
<evidence type="ECO:0000256" key="1">
    <source>
        <dbReference type="ARBA" id="ARBA00001968"/>
    </source>
</evidence>
<sequence>MEEQEDRISLLPDCLVGHILYLLPPKAAARTMVLSRRWSNVWPSLPLDLNLDSPNSDVDFLSAESITSILSSHRGPIRCFCVTTDAGFGTRAWLRTLAQKRLDDTLILRWASDLDQPTLPANLLGSAGVNLRHLVLHCCRLGGPGNTRSPVPILPRLDFLYLSNVLISEAALHSMIQVCPVIRELHLFMIDGLRLISFHSHTLKILYVSVPRVPLDEFSDQHMPNLERVTFEFVNLWRIPAFTIDSGKKVRELALKLPTMDSPHLSIISNQRRLFFITSLVFGMKFADGKELRRGVHILSLFPRLQRLEIRCFNFGTPNAQDFGDWDSLLETTILPMKHLRHIIFNGYCGTIGENEFARYLMCKAESLTSMEINHAVDWNLQDINYQKESICSSDKACHLCFMRRSLTESQPNHRPAVVLRRLKDGRFTYVGAGKAGACHDMAVLKDCQADEWFPHPPAGRYYLADAGYTESQGYMTPFRNTRYHINDFRGVELETLECEEKFNYIHSRLRNVIERRFGGLKQRWHIVERVPYFARKKQAMVIISCFTTDNYLWLRKYGHNAPSYELSEWVVLNSGTQTTAVRELISTVVWSGI</sequence>
<evidence type="ECO:0000259" key="4">
    <source>
        <dbReference type="Pfam" id="PF13359"/>
    </source>
</evidence>
<feature type="domain" description="F-box/LRR-repeat protein 15/At3g58940/PEG3-like LRR" evidence="5">
    <location>
        <begin position="91"/>
        <end position="231"/>
    </location>
</feature>
<dbReference type="Proteomes" id="UP000604825">
    <property type="component" value="Unassembled WGS sequence"/>
</dbReference>
<comment type="caution">
    <text evidence="6">The sequence shown here is derived from an EMBL/GenBank/DDBJ whole genome shotgun (WGS) entry which is preliminary data.</text>
</comment>
<dbReference type="SUPFAM" id="SSF81383">
    <property type="entry name" value="F-box domain"/>
    <property type="match status" value="1"/>
</dbReference>
<evidence type="ECO:0000313" key="7">
    <source>
        <dbReference type="Proteomes" id="UP000604825"/>
    </source>
</evidence>
<reference evidence="6" key="1">
    <citation type="submission" date="2020-10" db="EMBL/GenBank/DDBJ databases">
        <authorList>
            <person name="Han B."/>
            <person name="Lu T."/>
            <person name="Zhao Q."/>
            <person name="Huang X."/>
            <person name="Zhao Y."/>
        </authorList>
    </citation>
    <scope>NUCLEOTIDE SEQUENCE</scope>
</reference>
<dbReference type="InterPro" id="IPR055302">
    <property type="entry name" value="F-box_dom-containing"/>
</dbReference>
<dbReference type="InterPro" id="IPR036047">
    <property type="entry name" value="F-box-like_dom_sf"/>
</dbReference>